<gene>
    <name evidence="16" type="ORF">AWN73_01085</name>
</gene>
<dbReference type="Gene3D" id="3.40.50.150">
    <property type="entry name" value="Vaccinia Virus protein VP39"/>
    <property type="match status" value="1"/>
</dbReference>
<evidence type="ECO:0000256" key="11">
    <source>
        <dbReference type="PIRSR" id="PIRSR605856-50"/>
    </source>
</evidence>
<dbReference type="InterPro" id="IPR001926">
    <property type="entry name" value="TrpB-like_PALP"/>
</dbReference>
<dbReference type="NCBIfam" id="TIGR01139">
    <property type="entry name" value="cysK"/>
    <property type="match status" value="1"/>
</dbReference>
<dbReference type="UniPathway" id="UPA00136">
    <property type="reaction ID" value="UER00200"/>
</dbReference>
<dbReference type="NCBIfam" id="TIGR01136">
    <property type="entry name" value="cysKM"/>
    <property type="match status" value="1"/>
</dbReference>
<evidence type="ECO:0000256" key="4">
    <source>
        <dbReference type="ARBA" id="ARBA00012681"/>
    </source>
</evidence>
<evidence type="ECO:0000259" key="14">
    <source>
        <dbReference type="Pfam" id="PF00291"/>
    </source>
</evidence>
<dbReference type="GO" id="GO:0004124">
    <property type="term" value="F:cysteine synthase activity"/>
    <property type="evidence" value="ECO:0007669"/>
    <property type="project" value="UniProtKB-UniRule"/>
</dbReference>
<dbReference type="Pfam" id="PF08241">
    <property type="entry name" value="Methyltransf_11"/>
    <property type="match status" value="1"/>
</dbReference>
<dbReference type="InterPro" id="IPR029063">
    <property type="entry name" value="SAM-dependent_MTases_sf"/>
</dbReference>
<dbReference type="PROSITE" id="PS00901">
    <property type="entry name" value="CYS_SYNTHASE"/>
    <property type="match status" value="1"/>
</dbReference>
<sequence length="525" mass="58246">MHYINDIRDIIGNTPLLKLNNITPNKDINIFAKLEYLNPGGSIKDRIGIEIIETAEKDGLLKPGYTIIEATAGNTGIGLALAAFEKGYKLIIVIPEKFSIEKQILMKALGAELIITPSDKGIEGAVEKAEKLLNEIPNSFMARQFDNPANIEANKKTGKEIYDALDGKVDVLVAGAGSGGTITGIAQYLKSKNPNIKIVLADPVGSILGGGESGTYKVEGIGNHFIPKIFDSSLIDDVEKIQDDEAMYFVRLLSKKEGVLAGSSSGAAVAGAVKQAYKSKEPINIVVVLPDRSDRYFSQHLYDFNMKLSDFRFNALFDDWADEYDETVESKEGEYNEVFDNYNEILNETAKHISKYKYAKVLDIGAGTGNLTNIASKIGYNIVGVEPNIKMRKIASEKYPDIKFIPGTFLSLPIENNSIDAIISSYAFHHLTDDEKEEAVILFKNKLKKDGVIVIADTMYESEEFKKSILKDAETSHCLSLLHDLETEFYSTHEVLKDIFEKEDFKVSFLQMNKYVWILTAKLNS</sequence>
<feature type="domain" description="Tryptophan synthase beta chain-like PALP" evidence="14">
    <location>
        <begin position="7"/>
        <end position="291"/>
    </location>
</feature>
<accession>A0A2S7FG69</accession>
<comment type="catalytic activity">
    <reaction evidence="10 13">
        <text>O-acetyl-L-serine + hydrogen sulfide = L-cysteine + acetate</text>
        <dbReference type="Rhea" id="RHEA:14829"/>
        <dbReference type="ChEBI" id="CHEBI:29919"/>
        <dbReference type="ChEBI" id="CHEBI:30089"/>
        <dbReference type="ChEBI" id="CHEBI:35235"/>
        <dbReference type="ChEBI" id="CHEBI:58340"/>
        <dbReference type="EC" id="2.5.1.47"/>
    </reaction>
</comment>
<dbReference type="PANTHER" id="PTHR10314">
    <property type="entry name" value="CYSTATHIONINE BETA-SYNTHASE"/>
    <property type="match status" value="1"/>
</dbReference>
<evidence type="ECO:0000256" key="1">
    <source>
        <dbReference type="ARBA" id="ARBA00001933"/>
    </source>
</evidence>
<feature type="binding site" evidence="11">
    <location>
        <begin position="177"/>
        <end position="181"/>
    </location>
    <ligand>
        <name>pyridoxal 5'-phosphate</name>
        <dbReference type="ChEBI" id="CHEBI:597326"/>
    </ligand>
</feature>
<evidence type="ECO:0000256" key="8">
    <source>
        <dbReference type="ARBA" id="ARBA00022898"/>
    </source>
</evidence>
<dbReference type="EC" id="2.5.1.47" evidence="4 13"/>
<dbReference type="Gene3D" id="3.40.50.1100">
    <property type="match status" value="2"/>
</dbReference>
<feature type="modified residue" description="N6-(pyridoxal phosphate)lysine" evidence="12">
    <location>
        <position position="44"/>
    </location>
</feature>
<evidence type="ECO:0000256" key="6">
    <source>
        <dbReference type="ARBA" id="ARBA00022605"/>
    </source>
</evidence>
<proteinExistence type="inferred from homology"/>
<reference evidence="16 17" key="1">
    <citation type="submission" date="2016-01" db="EMBL/GenBank/DDBJ databases">
        <title>Characterization of the Clostridium difficile lineages that are prevalent in Hong Kong and China.</title>
        <authorList>
            <person name="Kwok J.S.-L."/>
            <person name="Lam W.-Y."/>
            <person name="Ip M."/>
            <person name="Chan T.-F."/>
            <person name="Hawkey P.M."/>
            <person name="Tsui S.K.-W."/>
        </authorList>
    </citation>
    <scope>NUCLEOTIDE SEQUENCE [LARGE SCALE GENOMIC DNA]</scope>
    <source>
        <strain evidence="16 17">300064</strain>
    </source>
</reference>
<keyword evidence="8 11" id="KW-0663">Pyridoxal phosphate</keyword>
<dbReference type="InterPro" id="IPR050214">
    <property type="entry name" value="Cys_Synth/Cystath_Beta-Synth"/>
</dbReference>
<evidence type="ECO:0000256" key="13">
    <source>
        <dbReference type="RuleBase" id="RU003985"/>
    </source>
</evidence>
<dbReference type="InterPro" id="IPR001216">
    <property type="entry name" value="P-phosphate_BS"/>
</dbReference>
<comment type="caution">
    <text evidence="16">The sequence shown here is derived from an EMBL/GenBank/DDBJ whole genome shotgun (WGS) entry which is preliminary data.</text>
</comment>
<dbReference type="EMBL" id="LRDH01000001">
    <property type="protein sequence ID" value="PPV18032.1"/>
    <property type="molecule type" value="Genomic_DNA"/>
</dbReference>
<evidence type="ECO:0000256" key="9">
    <source>
        <dbReference type="ARBA" id="ARBA00023192"/>
    </source>
</evidence>
<feature type="binding site" evidence="11">
    <location>
        <position position="264"/>
    </location>
    <ligand>
        <name>pyridoxal 5'-phosphate</name>
        <dbReference type="ChEBI" id="CHEBI:597326"/>
    </ligand>
</feature>
<evidence type="ECO:0000313" key="17">
    <source>
        <dbReference type="Proteomes" id="UP000238081"/>
    </source>
</evidence>
<dbReference type="SUPFAM" id="SSF53686">
    <property type="entry name" value="Tryptophan synthase beta subunit-like PLP-dependent enzymes"/>
    <property type="match status" value="1"/>
</dbReference>
<protein>
    <recommendedName>
        <fullName evidence="5 13">Cysteine synthase</fullName>
        <ecNumber evidence="4 13">2.5.1.47</ecNumber>
    </recommendedName>
</protein>
<keyword evidence="6 13" id="KW-0028">Amino-acid biosynthesis</keyword>
<evidence type="ECO:0000256" key="2">
    <source>
        <dbReference type="ARBA" id="ARBA00004962"/>
    </source>
</evidence>
<dbReference type="Proteomes" id="UP000238081">
    <property type="component" value="Unassembled WGS sequence"/>
</dbReference>
<organism evidence="16 17">
    <name type="scientific">Clostridium butyricum</name>
    <dbReference type="NCBI Taxonomy" id="1492"/>
    <lineage>
        <taxon>Bacteria</taxon>
        <taxon>Bacillati</taxon>
        <taxon>Bacillota</taxon>
        <taxon>Clostridia</taxon>
        <taxon>Eubacteriales</taxon>
        <taxon>Clostridiaceae</taxon>
        <taxon>Clostridium</taxon>
    </lineage>
</organism>
<dbReference type="InterPro" id="IPR005856">
    <property type="entry name" value="Cys_synth"/>
</dbReference>
<dbReference type="InterPro" id="IPR005859">
    <property type="entry name" value="CysK"/>
</dbReference>
<dbReference type="GO" id="GO:0006535">
    <property type="term" value="P:cysteine biosynthetic process from serine"/>
    <property type="evidence" value="ECO:0007669"/>
    <property type="project" value="UniProtKB-UniRule"/>
</dbReference>
<dbReference type="InterPro" id="IPR013216">
    <property type="entry name" value="Methyltransf_11"/>
</dbReference>
<dbReference type="CDD" id="cd02440">
    <property type="entry name" value="AdoMet_MTases"/>
    <property type="match status" value="1"/>
</dbReference>
<name>A0A2S7FG69_CLOBU</name>
<comment type="cofactor">
    <cofactor evidence="1 11 13">
        <name>pyridoxal 5'-phosphate</name>
        <dbReference type="ChEBI" id="CHEBI:597326"/>
    </cofactor>
</comment>
<evidence type="ECO:0000313" key="16">
    <source>
        <dbReference type="EMBL" id="PPV18032.1"/>
    </source>
</evidence>
<dbReference type="AlphaFoldDB" id="A0A2S7FG69"/>
<evidence type="ECO:0000256" key="7">
    <source>
        <dbReference type="ARBA" id="ARBA00022679"/>
    </source>
</evidence>
<feature type="domain" description="Methyltransferase type 11" evidence="15">
    <location>
        <begin position="362"/>
        <end position="455"/>
    </location>
</feature>
<dbReference type="FunFam" id="3.40.50.1100:FF:000003">
    <property type="entry name" value="Cystathionine beta-synthase"/>
    <property type="match status" value="1"/>
</dbReference>
<feature type="binding site" evidence="11">
    <location>
        <position position="74"/>
    </location>
    <ligand>
        <name>pyridoxal 5'-phosphate</name>
        <dbReference type="ChEBI" id="CHEBI:597326"/>
    </ligand>
</feature>
<evidence type="ECO:0000256" key="10">
    <source>
        <dbReference type="ARBA" id="ARBA00047931"/>
    </source>
</evidence>
<keyword evidence="9 13" id="KW-0198">Cysteine biosynthesis</keyword>
<comment type="pathway">
    <text evidence="2">Amino-acid biosynthesis; L-cysteine biosynthesis; L-cysteine from L-serine: step 2/2.</text>
</comment>
<dbReference type="GO" id="GO:0008757">
    <property type="term" value="F:S-adenosylmethionine-dependent methyltransferase activity"/>
    <property type="evidence" value="ECO:0007669"/>
    <property type="project" value="InterPro"/>
</dbReference>
<comment type="similarity">
    <text evidence="3 13">Belongs to the cysteine synthase/cystathionine beta-synthase family.</text>
</comment>
<keyword evidence="7 13" id="KW-0808">Transferase</keyword>
<evidence type="ECO:0000259" key="15">
    <source>
        <dbReference type="Pfam" id="PF08241"/>
    </source>
</evidence>
<evidence type="ECO:0000256" key="12">
    <source>
        <dbReference type="PIRSR" id="PIRSR605856-51"/>
    </source>
</evidence>
<dbReference type="CDD" id="cd01561">
    <property type="entry name" value="CBS_like"/>
    <property type="match status" value="1"/>
</dbReference>
<dbReference type="Pfam" id="PF00291">
    <property type="entry name" value="PALP"/>
    <property type="match status" value="1"/>
</dbReference>
<dbReference type="InterPro" id="IPR036052">
    <property type="entry name" value="TrpB-like_PALP_sf"/>
</dbReference>
<evidence type="ECO:0000256" key="3">
    <source>
        <dbReference type="ARBA" id="ARBA00007103"/>
    </source>
</evidence>
<dbReference type="SUPFAM" id="SSF53335">
    <property type="entry name" value="S-adenosyl-L-methionine-dependent methyltransferases"/>
    <property type="match status" value="1"/>
</dbReference>
<dbReference type="FunFam" id="3.40.50.1100:FF:000118">
    <property type="entry name" value="Related to CYS4-cystathionine beta-synthase"/>
    <property type="match status" value="1"/>
</dbReference>
<evidence type="ECO:0000256" key="5">
    <source>
        <dbReference type="ARBA" id="ARBA00019371"/>
    </source>
</evidence>